<name>A0A142IQS8_AQUAC</name>
<evidence type="ECO:0000313" key="16">
    <source>
        <dbReference type="Proteomes" id="UP001158730"/>
    </source>
</evidence>
<dbReference type="InterPro" id="IPR047807">
    <property type="entry name" value="YgdI/YgdR-like_SH3-like"/>
</dbReference>
<evidence type="ECO:0000313" key="9">
    <source>
        <dbReference type="EMBL" id="GIZ88532.1"/>
    </source>
</evidence>
<gene>
    <name evidence="13" type="ORF">E6Q69_06895</name>
    <name evidence="9" type="ORF">KAM435_18590</name>
    <name evidence="10" type="ORF">KAM436_25210</name>
    <name evidence="12" type="ORF">N5C05_00270</name>
    <name evidence="11" type="ORF">N7380_05400</name>
</gene>
<evidence type="ECO:0000256" key="3">
    <source>
        <dbReference type="ARBA" id="ARBA00023136"/>
    </source>
</evidence>
<feature type="region of interest" description="Disordered" evidence="6">
    <location>
        <begin position="48"/>
        <end position="70"/>
    </location>
</feature>
<dbReference type="Proteomes" id="UP001158730">
    <property type="component" value="Unassembled WGS sequence"/>
</dbReference>
<feature type="domain" description="Lipoprotein YgdI/YgdR-like SH3-like" evidence="8">
    <location>
        <begin position="21"/>
        <end position="69"/>
    </location>
</feature>
<dbReference type="AlphaFoldDB" id="A0A142IQS8"/>
<dbReference type="NCBIfam" id="NF033216">
    <property type="entry name" value="lipo_YgdI_YgdR"/>
    <property type="match status" value="1"/>
</dbReference>
<dbReference type="EMBL" id="BPMS01000006">
    <property type="protein sequence ID" value="GIZ88532.1"/>
    <property type="molecule type" value="Genomic_DNA"/>
</dbReference>
<organism evidence="12 16">
    <name type="scientific">Aquipseudomonas alcaligenes</name>
    <name type="common">Pseudomonas alcaligenes</name>
    <dbReference type="NCBI Taxonomy" id="43263"/>
    <lineage>
        <taxon>Bacteria</taxon>
        <taxon>Pseudomonadati</taxon>
        <taxon>Pseudomonadota</taxon>
        <taxon>Gammaproteobacteria</taxon>
        <taxon>Pseudomonadales</taxon>
        <taxon>Pseudomonadaceae</taxon>
        <taxon>Aquipseudomonas</taxon>
    </lineage>
</organism>
<evidence type="ECO:0000256" key="7">
    <source>
        <dbReference type="SAM" id="SignalP"/>
    </source>
</evidence>
<dbReference type="PANTHER" id="PTHR37011">
    <property type="entry name" value="POT FAMILY PEPTIDE TRANSPORT PROTEIN-RELATED"/>
    <property type="match status" value="1"/>
</dbReference>
<dbReference type="EMBL" id="JAODZF010000002">
    <property type="protein sequence ID" value="MDH0141744.1"/>
    <property type="molecule type" value="Genomic_DNA"/>
</dbReference>
<keyword evidence="4" id="KW-0564">Palmitate</keyword>
<reference evidence="9 15" key="2">
    <citation type="submission" date="2021-07" db="EMBL/GenBank/DDBJ databases">
        <title>Whole genome sequencing of carbapenem-resistant Pseudomonas spp. isolated in Japan.</title>
        <authorList>
            <person name="Suzuki M."/>
            <person name="Maehana S."/>
            <person name="Kitasato H."/>
        </authorList>
    </citation>
    <scope>NUCLEOTIDE SEQUENCE [LARGE SCALE GENOMIC DNA]</scope>
    <source>
        <strain evidence="9">KAM435</strain>
        <strain evidence="10 15">KAM436</strain>
    </source>
</reference>
<evidence type="ECO:0000313" key="13">
    <source>
        <dbReference type="EMBL" id="TXI33264.1"/>
    </source>
</evidence>
<reference evidence="12" key="3">
    <citation type="submission" date="2022-09" db="EMBL/GenBank/DDBJ databases">
        <title>Intensive care unit water sources are persistently colonized with multi-drug resistant bacteria and are the site of extensive horizontal gene transfer of antibiotic resistance genes.</title>
        <authorList>
            <person name="Diorio-Toth L."/>
        </authorList>
    </citation>
    <scope>NUCLEOTIDE SEQUENCE</scope>
    <source>
        <strain evidence="12">GD03990</strain>
        <strain evidence="11">GD04146</strain>
    </source>
</reference>
<feature type="signal peptide" evidence="7">
    <location>
        <begin position="1"/>
        <end position="21"/>
    </location>
</feature>
<dbReference type="EMBL" id="SSFO01000115">
    <property type="protein sequence ID" value="TXI33264.1"/>
    <property type="molecule type" value="Genomic_DNA"/>
</dbReference>
<keyword evidence="1" id="KW-1003">Cell membrane</keyword>
<dbReference type="Gene3D" id="2.30.30.100">
    <property type="match status" value="1"/>
</dbReference>
<dbReference type="PROSITE" id="PS51257">
    <property type="entry name" value="PROKAR_LIPOPROTEIN"/>
    <property type="match status" value="1"/>
</dbReference>
<evidence type="ECO:0000313" key="10">
    <source>
        <dbReference type="EMBL" id="GIZ93553.1"/>
    </source>
</evidence>
<keyword evidence="5 12" id="KW-0449">Lipoprotein</keyword>
<evidence type="ECO:0000256" key="1">
    <source>
        <dbReference type="ARBA" id="ARBA00022475"/>
    </source>
</evidence>
<dbReference type="SUPFAM" id="SSF50182">
    <property type="entry name" value="Sm-like ribonucleoproteins"/>
    <property type="match status" value="1"/>
</dbReference>
<dbReference type="GeneID" id="42930105"/>
<accession>A0A142IQS8</accession>
<dbReference type="PANTHER" id="PTHR37011:SF1">
    <property type="entry name" value="POT FAMILY PEPTIDE TRANSPORT PROTEIN"/>
    <property type="match status" value="1"/>
</dbReference>
<evidence type="ECO:0000256" key="2">
    <source>
        <dbReference type="ARBA" id="ARBA00022729"/>
    </source>
</evidence>
<feature type="chain" id="PRO_5044368563" evidence="7">
    <location>
        <begin position="22"/>
        <end position="70"/>
    </location>
</feature>
<evidence type="ECO:0000256" key="6">
    <source>
        <dbReference type="SAM" id="MobiDB-lite"/>
    </source>
</evidence>
<evidence type="ECO:0000313" key="12">
    <source>
        <dbReference type="EMBL" id="MDH1053189.1"/>
    </source>
</evidence>
<evidence type="ECO:0000259" key="8">
    <source>
        <dbReference type="Pfam" id="PF06004"/>
    </source>
</evidence>
<protein>
    <submittedName>
        <fullName evidence="9">Membrane protein</fullName>
    </submittedName>
    <submittedName>
        <fullName evidence="12">YgdI/YgdR family lipoprotein</fullName>
    </submittedName>
</protein>
<evidence type="ECO:0000313" key="14">
    <source>
        <dbReference type="Proteomes" id="UP000321110"/>
    </source>
</evidence>
<dbReference type="Proteomes" id="UP000321110">
    <property type="component" value="Unassembled WGS sequence"/>
</dbReference>
<feature type="compositionally biased region" description="Polar residues" evidence="6">
    <location>
        <begin position="58"/>
        <end position="70"/>
    </location>
</feature>
<proteinExistence type="predicted"/>
<dbReference type="Pfam" id="PF06004">
    <property type="entry name" value="DUF903"/>
    <property type="match status" value="1"/>
</dbReference>
<dbReference type="RefSeq" id="WP_021699648.1">
    <property type="nucleotide sequence ID" value="NZ_AP024354.1"/>
</dbReference>
<dbReference type="Proteomes" id="UP000887228">
    <property type="component" value="Unassembled WGS sequence"/>
</dbReference>
<comment type="caution">
    <text evidence="12">The sequence shown here is derived from an EMBL/GenBank/DDBJ whole genome shotgun (WGS) entry which is preliminary data.</text>
</comment>
<evidence type="ECO:0000313" key="15">
    <source>
        <dbReference type="Proteomes" id="UP000887228"/>
    </source>
</evidence>
<dbReference type="EMBL" id="BPMT01000008">
    <property type="protein sequence ID" value="GIZ93553.1"/>
    <property type="molecule type" value="Genomic_DNA"/>
</dbReference>
<sequence length="70" mass="7906">MKRHLCIAALCLLGLTGCASEYIITTNDGQMLTSYGKPELDKDTGMLEFEDSEGRKQQIPQTQVRQMLER</sequence>
<evidence type="ECO:0000313" key="11">
    <source>
        <dbReference type="EMBL" id="MDH0141744.1"/>
    </source>
</evidence>
<evidence type="ECO:0000256" key="4">
    <source>
        <dbReference type="ARBA" id="ARBA00023139"/>
    </source>
</evidence>
<evidence type="ECO:0000256" key="5">
    <source>
        <dbReference type="ARBA" id="ARBA00023288"/>
    </source>
</evidence>
<keyword evidence="3" id="KW-0472">Membrane</keyword>
<keyword evidence="2 7" id="KW-0732">Signal</keyword>
<dbReference type="InterPro" id="IPR010305">
    <property type="entry name" value="YgdI/YgdR-like"/>
</dbReference>
<dbReference type="KEGG" id="palc:A0T30_09925"/>
<dbReference type="Proteomes" id="UP001158058">
    <property type="component" value="Unassembled WGS sequence"/>
</dbReference>
<dbReference type="EMBL" id="JAOBYN010000001">
    <property type="protein sequence ID" value="MDH1053189.1"/>
    <property type="molecule type" value="Genomic_DNA"/>
</dbReference>
<dbReference type="InterPro" id="IPR010920">
    <property type="entry name" value="LSM_dom_sf"/>
</dbReference>
<reference evidence="13 14" key="1">
    <citation type="submission" date="2018-09" db="EMBL/GenBank/DDBJ databases">
        <title>Metagenome Assembled Genomes from an Advanced Water Purification Facility.</title>
        <authorList>
            <person name="Stamps B.W."/>
            <person name="Spear J.R."/>
        </authorList>
    </citation>
    <scope>NUCLEOTIDE SEQUENCE [LARGE SCALE GENOMIC DNA]</scope>
    <source>
        <strain evidence="13">Bin_52_1</strain>
    </source>
</reference>
<dbReference type="Proteomes" id="UP000887212">
    <property type="component" value="Unassembled WGS sequence"/>
</dbReference>